<evidence type="ECO:0000313" key="2">
    <source>
        <dbReference type="EMBL" id="CAG8564665.1"/>
    </source>
</evidence>
<dbReference type="Proteomes" id="UP000789706">
    <property type="component" value="Unassembled WGS sequence"/>
</dbReference>
<organism evidence="2 3">
    <name type="scientific">Diversispora eburnea</name>
    <dbReference type="NCBI Taxonomy" id="1213867"/>
    <lineage>
        <taxon>Eukaryota</taxon>
        <taxon>Fungi</taxon>
        <taxon>Fungi incertae sedis</taxon>
        <taxon>Mucoromycota</taxon>
        <taxon>Glomeromycotina</taxon>
        <taxon>Glomeromycetes</taxon>
        <taxon>Diversisporales</taxon>
        <taxon>Diversisporaceae</taxon>
        <taxon>Diversispora</taxon>
    </lineage>
</organism>
<feature type="region of interest" description="Disordered" evidence="1">
    <location>
        <begin position="164"/>
        <end position="208"/>
    </location>
</feature>
<comment type="caution">
    <text evidence="2">The sequence shown here is derived from an EMBL/GenBank/DDBJ whole genome shotgun (WGS) entry which is preliminary data.</text>
</comment>
<feature type="compositionally biased region" description="Polar residues" evidence="1">
    <location>
        <begin position="166"/>
        <end position="197"/>
    </location>
</feature>
<proteinExistence type="predicted"/>
<sequence length="536" mass="61572">MSTTMSTPTANAVHEYFTRSFSDWGIIDFLFECNLQEFSQMIDTYLKSLELIYANDKEKKGERAKQLLDRYRQAIFLASHKGDKPDYYAARNWKSVHKLPTLQFHKPTFASTLIGNVGTESISGDIHFNFPSNATSTSKRSQEEVDNKVPKKVRIDDYFLVHDDTTPSQHKQNQQPDPENQTRTTRETSPPSINSMHSVYVPSPSDSSINEEECIKAGKKTYRLSYFTGPGVLEWHLNEHSIRWIVSDVDISEICLEYRAEVIKKCEPMAVILDASEELHIFVFQEESPCGLCEYFDDELWEDIFNEFQKLYPYVSIPNTIYDLFANIIKITCETQNRGERQAVARSFLKGYEIITEEERIMVEIFKDLKIAIEGANKMSESSAIANRSFDPILLGMKPDFTVKTTNPKQHIELLIGEVKPPNTRDELISEDLVALGKMMKCAIDKSIADGFLGRAYFMDLLYDGIYRMILIGEFELPKSSISWGTVLKCYQIMNTIRVIVNNGATRYQSAIRKNSKQPESDKMKMIKPMFHDPLK</sequence>
<reference evidence="2" key="1">
    <citation type="submission" date="2021-06" db="EMBL/GenBank/DDBJ databases">
        <authorList>
            <person name="Kallberg Y."/>
            <person name="Tangrot J."/>
            <person name="Rosling A."/>
        </authorList>
    </citation>
    <scope>NUCLEOTIDE SEQUENCE</scope>
    <source>
        <strain evidence="2">AZ414A</strain>
    </source>
</reference>
<protein>
    <submittedName>
        <fullName evidence="2">4239_t:CDS:1</fullName>
    </submittedName>
</protein>
<evidence type="ECO:0000313" key="3">
    <source>
        <dbReference type="Proteomes" id="UP000789706"/>
    </source>
</evidence>
<dbReference type="OrthoDB" id="2441332at2759"/>
<evidence type="ECO:0000256" key="1">
    <source>
        <dbReference type="SAM" id="MobiDB-lite"/>
    </source>
</evidence>
<gene>
    <name evidence="2" type="ORF">DEBURN_LOCUS7764</name>
</gene>
<accession>A0A9N9BE06</accession>
<name>A0A9N9BE06_9GLOM</name>
<dbReference type="EMBL" id="CAJVPK010001000">
    <property type="protein sequence ID" value="CAG8564665.1"/>
    <property type="molecule type" value="Genomic_DNA"/>
</dbReference>
<keyword evidence="3" id="KW-1185">Reference proteome</keyword>
<dbReference type="AlphaFoldDB" id="A0A9N9BE06"/>
<feature type="non-terminal residue" evidence="2">
    <location>
        <position position="536"/>
    </location>
</feature>